<evidence type="ECO:0000313" key="12">
    <source>
        <dbReference type="EMBL" id="EAR12194.1"/>
    </source>
</evidence>
<dbReference type="InterPro" id="IPR015424">
    <property type="entry name" value="PyrdxlP-dep_Trfase"/>
</dbReference>
<dbReference type="HOGENOM" id="CLU_003433_0_0_10"/>
<evidence type="ECO:0000256" key="6">
    <source>
        <dbReference type="ARBA" id="ARBA00022898"/>
    </source>
</evidence>
<dbReference type="PIRSF" id="PIRSF005572">
    <property type="entry name" value="NifS"/>
    <property type="match status" value="1"/>
</dbReference>
<dbReference type="EC" id="2.8.1.7" evidence="3"/>
<dbReference type="SUPFAM" id="SSF53383">
    <property type="entry name" value="PLP-dependent transferases"/>
    <property type="match status" value="1"/>
</dbReference>
<dbReference type="Proteomes" id="UP000003053">
    <property type="component" value="Unassembled WGS sequence"/>
</dbReference>
<comment type="catalytic activity">
    <reaction evidence="9">
        <text>(sulfur carrier)-H + L-cysteine = (sulfur carrier)-SH + L-alanine</text>
        <dbReference type="Rhea" id="RHEA:43892"/>
        <dbReference type="Rhea" id="RHEA-COMP:14737"/>
        <dbReference type="Rhea" id="RHEA-COMP:14739"/>
        <dbReference type="ChEBI" id="CHEBI:29917"/>
        <dbReference type="ChEBI" id="CHEBI:35235"/>
        <dbReference type="ChEBI" id="CHEBI:57972"/>
        <dbReference type="ChEBI" id="CHEBI:64428"/>
        <dbReference type="EC" id="2.8.1.7"/>
    </reaction>
</comment>
<reference evidence="12 13" key="1">
    <citation type="submission" date="2006-02" db="EMBL/GenBank/DDBJ databases">
        <authorList>
            <person name="Murray A."/>
            <person name="Staley J."/>
            <person name="Ferriera S."/>
            <person name="Johnson J."/>
            <person name="Kravitz S."/>
            <person name="Halpern A."/>
            <person name="Remington K."/>
            <person name="Beeson K."/>
            <person name="Tran B."/>
            <person name="Rogers Y.-H."/>
            <person name="Friedman R."/>
            <person name="Venter J.C."/>
        </authorList>
    </citation>
    <scope>NUCLEOTIDE SEQUENCE [LARGE SCALE GENOMIC DNA]</scope>
    <source>
        <strain evidence="12 13">23-P</strain>
    </source>
</reference>
<keyword evidence="7" id="KW-0408">Iron</keyword>
<dbReference type="GO" id="GO:0031071">
    <property type="term" value="F:cysteine desulfurase activity"/>
    <property type="evidence" value="ECO:0007669"/>
    <property type="project" value="UniProtKB-EC"/>
</dbReference>
<comment type="caution">
    <text evidence="12">The sequence shown here is derived from an EMBL/GenBank/DDBJ whole genome shotgun (WGS) entry which is preliminary data.</text>
</comment>
<comment type="similarity">
    <text evidence="2">Belongs to the class-V pyridoxal-phosphate-dependent aminotransferase family. NifS/IscS subfamily.</text>
</comment>
<dbReference type="InterPro" id="IPR015421">
    <property type="entry name" value="PyrdxlP-dep_Trfase_major"/>
</dbReference>
<evidence type="ECO:0000313" key="13">
    <source>
        <dbReference type="Proteomes" id="UP000003053"/>
    </source>
</evidence>
<dbReference type="InterPro" id="IPR015422">
    <property type="entry name" value="PyrdxlP-dep_Trfase_small"/>
</dbReference>
<evidence type="ECO:0000259" key="11">
    <source>
        <dbReference type="Pfam" id="PF00266"/>
    </source>
</evidence>
<gene>
    <name evidence="12" type="ORF">PI23P_12692</name>
</gene>
<sequence length="377" mass="41555">MNAIYLDNAATTQMYPEVIEVMQRSMAENFGNPSSTHQFGRKAKATVETARKNIAKHFNVSAAEIIFTSSGTEADNLILQNAVLNLGVTRIITTKTEHHAVLHTCEFLQKRHQIALEFVAVDISGNIDLVHLETLLKSSEEKTLVSLMMINNEIGNLLPMEVVANLCQSNKALFHSDTVQVIGHYPLDLQSIKVDFIVASAHKFHGPKGVGFAFFRKGFGIMPMLHGGDQEKGARSSTESVHAIVGMEKALEIAQNAIEKDKKQILDLKVYFISELQKISKEILFNGLSGDLERGSYTILNVRFPVKNDMLLFSLDIAGIAVSGGSACQSGSNSGSHVLSEILFDAEEAKTSIRFSFSRFTQKEDIDLTVLKLKELL</sequence>
<protein>
    <recommendedName>
        <fullName evidence="3">cysteine desulfurase</fullName>
        <ecNumber evidence="3">2.8.1.7</ecNumber>
    </recommendedName>
</protein>
<organism evidence="12 13">
    <name type="scientific">Polaribacter irgensii 23-P</name>
    <dbReference type="NCBI Taxonomy" id="313594"/>
    <lineage>
        <taxon>Bacteria</taxon>
        <taxon>Pseudomonadati</taxon>
        <taxon>Bacteroidota</taxon>
        <taxon>Flavobacteriia</taxon>
        <taxon>Flavobacteriales</taxon>
        <taxon>Flavobacteriaceae</taxon>
    </lineage>
</organism>
<dbReference type="Pfam" id="PF00266">
    <property type="entry name" value="Aminotran_5"/>
    <property type="match status" value="1"/>
</dbReference>
<dbReference type="PANTHER" id="PTHR11601:SF34">
    <property type="entry name" value="CYSTEINE DESULFURASE"/>
    <property type="match status" value="1"/>
</dbReference>
<dbReference type="Gene3D" id="3.90.1150.10">
    <property type="entry name" value="Aspartate Aminotransferase, domain 1"/>
    <property type="match status" value="1"/>
</dbReference>
<evidence type="ECO:0000256" key="9">
    <source>
        <dbReference type="ARBA" id="ARBA00050776"/>
    </source>
</evidence>
<dbReference type="InterPro" id="IPR020578">
    <property type="entry name" value="Aminotrans_V_PyrdxlP_BS"/>
</dbReference>
<dbReference type="PANTHER" id="PTHR11601">
    <property type="entry name" value="CYSTEINE DESULFURYLASE FAMILY MEMBER"/>
    <property type="match status" value="1"/>
</dbReference>
<dbReference type="Gene3D" id="1.10.260.50">
    <property type="match status" value="1"/>
</dbReference>
<dbReference type="EMBL" id="AAOG01000003">
    <property type="protein sequence ID" value="EAR12194.1"/>
    <property type="molecule type" value="Genomic_DNA"/>
</dbReference>
<dbReference type="InterPro" id="IPR000192">
    <property type="entry name" value="Aminotrans_V_dom"/>
</dbReference>
<dbReference type="OrthoDB" id="9804366at2"/>
<dbReference type="PROSITE" id="PS00595">
    <property type="entry name" value="AA_TRANSFER_CLASS_5"/>
    <property type="match status" value="1"/>
</dbReference>
<keyword evidence="5" id="KW-0479">Metal-binding</keyword>
<dbReference type="AlphaFoldDB" id="A4C241"/>
<dbReference type="STRING" id="313594.PI23P_12692"/>
<comment type="cofactor">
    <cofactor evidence="1 10">
        <name>pyridoxal 5'-phosphate</name>
        <dbReference type="ChEBI" id="CHEBI:597326"/>
    </cofactor>
</comment>
<name>A4C241_9FLAO</name>
<evidence type="ECO:0000256" key="3">
    <source>
        <dbReference type="ARBA" id="ARBA00012239"/>
    </source>
</evidence>
<evidence type="ECO:0000256" key="8">
    <source>
        <dbReference type="ARBA" id="ARBA00023014"/>
    </source>
</evidence>
<keyword evidence="4" id="KW-0808">Transferase</keyword>
<accession>A4C241</accession>
<keyword evidence="13" id="KW-1185">Reference proteome</keyword>
<keyword evidence="8" id="KW-0411">Iron-sulfur</keyword>
<evidence type="ECO:0000256" key="2">
    <source>
        <dbReference type="ARBA" id="ARBA00006490"/>
    </source>
</evidence>
<dbReference type="RefSeq" id="WP_004571159.1">
    <property type="nucleotide sequence ID" value="NZ_CH724148.1"/>
</dbReference>
<dbReference type="InterPro" id="IPR016454">
    <property type="entry name" value="Cysteine_dSase"/>
</dbReference>
<dbReference type="GO" id="GO:0051536">
    <property type="term" value="F:iron-sulfur cluster binding"/>
    <property type="evidence" value="ECO:0007669"/>
    <property type="project" value="UniProtKB-KW"/>
</dbReference>
<evidence type="ECO:0000256" key="10">
    <source>
        <dbReference type="RuleBase" id="RU004504"/>
    </source>
</evidence>
<evidence type="ECO:0000256" key="1">
    <source>
        <dbReference type="ARBA" id="ARBA00001933"/>
    </source>
</evidence>
<evidence type="ECO:0000256" key="4">
    <source>
        <dbReference type="ARBA" id="ARBA00022679"/>
    </source>
</evidence>
<evidence type="ECO:0000256" key="7">
    <source>
        <dbReference type="ARBA" id="ARBA00023004"/>
    </source>
</evidence>
<keyword evidence="6" id="KW-0663">Pyridoxal phosphate</keyword>
<dbReference type="eggNOG" id="COG1104">
    <property type="taxonomic scope" value="Bacteria"/>
</dbReference>
<dbReference type="GO" id="GO:0046872">
    <property type="term" value="F:metal ion binding"/>
    <property type="evidence" value="ECO:0007669"/>
    <property type="project" value="UniProtKB-KW"/>
</dbReference>
<dbReference type="Gene3D" id="3.40.640.10">
    <property type="entry name" value="Type I PLP-dependent aspartate aminotransferase-like (Major domain)"/>
    <property type="match status" value="1"/>
</dbReference>
<feature type="domain" description="Aminotransferase class V" evidence="11">
    <location>
        <begin position="4"/>
        <end position="367"/>
    </location>
</feature>
<proteinExistence type="inferred from homology"/>
<evidence type="ECO:0000256" key="5">
    <source>
        <dbReference type="ARBA" id="ARBA00022723"/>
    </source>
</evidence>